<proteinExistence type="inferred from homology"/>
<comment type="similarity">
    <text evidence="3">Belongs to the HARBI1 family.</text>
</comment>
<organism evidence="10 11">
    <name type="scientific">Stylosanthes scabra</name>
    <dbReference type="NCBI Taxonomy" id="79078"/>
    <lineage>
        <taxon>Eukaryota</taxon>
        <taxon>Viridiplantae</taxon>
        <taxon>Streptophyta</taxon>
        <taxon>Embryophyta</taxon>
        <taxon>Tracheophyta</taxon>
        <taxon>Spermatophyta</taxon>
        <taxon>Magnoliopsida</taxon>
        <taxon>eudicotyledons</taxon>
        <taxon>Gunneridae</taxon>
        <taxon>Pentapetalae</taxon>
        <taxon>rosids</taxon>
        <taxon>fabids</taxon>
        <taxon>Fabales</taxon>
        <taxon>Fabaceae</taxon>
        <taxon>Papilionoideae</taxon>
        <taxon>50 kb inversion clade</taxon>
        <taxon>dalbergioids sensu lato</taxon>
        <taxon>Dalbergieae</taxon>
        <taxon>Pterocarpus clade</taxon>
        <taxon>Stylosanthes</taxon>
    </lineage>
</organism>
<name>A0ABU6ZH13_9FABA</name>
<evidence type="ECO:0000256" key="1">
    <source>
        <dbReference type="ARBA" id="ARBA00001968"/>
    </source>
</evidence>
<comment type="cofactor">
    <cofactor evidence="1">
        <name>a divalent metal cation</name>
        <dbReference type="ChEBI" id="CHEBI:60240"/>
    </cofactor>
</comment>
<dbReference type="Pfam" id="PF13359">
    <property type="entry name" value="DDE_Tnp_4"/>
    <property type="match status" value="1"/>
</dbReference>
<keyword evidence="6" id="KW-0378">Hydrolase</keyword>
<evidence type="ECO:0000256" key="6">
    <source>
        <dbReference type="ARBA" id="ARBA00022801"/>
    </source>
</evidence>
<dbReference type="Proteomes" id="UP001341840">
    <property type="component" value="Unassembled WGS sequence"/>
</dbReference>
<reference evidence="10 11" key="1">
    <citation type="journal article" date="2023" name="Plants (Basel)">
        <title>Bridging the Gap: Combining Genomics and Transcriptomics Approaches to Understand Stylosanthes scabra, an Orphan Legume from the Brazilian Caatinga.</title>
        <authorList>
            <person name="Ferreira-Neto J.R.C."/>
            <person name="da Silva M.D."/>
            <person name="Binneck E."/>
            <person name="de Melo N.F."/>
            <person name="da Silva R.H."/>
            <person name="de Melo A.L.T.M."/>
            <person name="Pandolfi V."/>
            <person name="Bustamante F.O."/>
            <person name="Brasileiro-Vidal A.C."/>
            <person name="Benko-Iseppon A.M."/>
        </authorList>
    </citation>
    <scope>NUCLEOTIDE SEQUENCE [LARGE SCALE GENOMIC DNA]</scope>
    <source>
        <tissue evidence="10">Leaves</tissue>
    </source>
</reference>
<evidence type="ECO:0008006" key="12">
    <source>
        <dbReference type="Google" id="ProtNLM"/>
    </source>
</evidence>
<evidence type="ECO:0000256" key="4">
    <source>
        <dbReference type="ARBA" id="ARBA00022722"/>
    </source>
</evidence>
<keyword evidence="7" id="KW-0539">Nucleus</keyword>
<dbReference type="InterPro" id="IPR058353">
    <property type="entry name" value="DUF8040"/>
</dbReference>
<dbReference type="InterPro" id="IPR045249">
    <property type="entry name" value="HARBI1-like"/>
</dbReference>
<evidence type="ECO:0000313" key="10">
    <source>
        <dbReference type="EMBL" id="MED6221264.1"/>
    </source>
</evidence>
<dbReference type="EMBL" id="JASCZI010272246">
    <property type="protein sequence ID" value="MED6221264.1"/>
    <property type="molecule type" value="Genomic_DNA"/>
</dbReference>
<evidence type="ECO:0000256" key="2">
    <source>
        <dbReference type="ARBA" id="ARBA00004123"/>
    </source>
</evidence>
<dbReference type="InterPro" id="IPR027806">
    <property type="entry name" value="HARBI1_dom"/>
</dbReference>
<evidence type="ECO:0000256" key="3">
    <source>
        <dbReference type="ARBA" id="ARBA00006958"/>
    </source>
</evidence>
<accession>A0ABU6ZH13</accession>
<evidence type="ECO:0000256" key="7">
    <source>
        <dbReference type="ARBA" id="ARBA00023242"/>
    </source>
</evidence>
<sequence length="324" mass="37085">MNTNAFANLCDLLQIQGGLTEDGHVSLPKQVATFLIILAHHKKNRSLQVRFCKSGETVSKYFHKVLKAVISIQSLLFAKALPVENDCIDPTWKKCKSCLGALDGTYIEVTDPECDKSRYRTRKGKVCTNVLGVCNRDMNFVYVLSGWEGSTSDSRVLRDAITRRNSLKIPHGNYYLVDAGYTNGPGFLAPYRGTRYHIREWVQGARAPRNHQELFNKKHSSARNVTERCFGLLKKRWSILRSPSFYPVKIQNQIIIACCLLQNFIRKNMDIDPEEQSILVEDHLPVGDDNIANMIDVVENTNEWTQWRDNLAIEMYEEWRASRG</sequence>
<evidence type="ECO:0000313" key="11">
    <source>
        <dbReference type="Proteomes" id="UP001341840"/>
    </source>
</evidence>
<dbReference type="Pfam" id="PF26138">
    <property type="entry name" value="DUF8040"/>
    <property type="match status" value="1"/>
</dbReference>
<protein>
    <recommendedName>
        <fullName evidence="12">DDE Tnp4 domain-containing protein</fullName>
    </recommendedName>
</protein>
<keyword evidence="5" id="KW-0479">Metal-binding</keyword>
<evidence type="ECO:0000259" key="8">
    <source>
        <dbReference type="Pfam" id="PF13359"/>
    </source>
</evidence>
<dbReference type="PANTHER" id="PTHR22930:SF281">
    <property type="entry name" value="NUCLEASE"/>
    <property type="match status" value="1"/>
</dbReference>
<comment type="subcellular location">
    <subcellularLocation>
        <location evidence="2">Nucleus</location>
    </subcellularLocation>
</comment>
<dbReference type="PANTHER" id="PTHR22930">
    <property type="match status" value="1"/>
</dbReference>
<evidence type="ECO:0000256" key="5">
    <source>
        <dbReference type="ARBA" id="ARBA00022723"/>
    </source>
</evidence>
<feature type="domain" description="DDE Tnp4" evidence="8">
    <location>
        <begin position="102"/>
        <end position="263"/>
    </location>
</feature>
<comment type="caution">
    <text evidence="10">The sequence shown here is derived from an EMBL/GenBank/DDBJ whole genome shotgun (WGS) entry which is preliminary data.</text>
</comment>
<keyword evidence="11" id="KW-1185">Reference proteome</keyword>
<gene>
    <name evidence="10" type="ORF">PIB30_118112</name>
</gene>
<evidence type="ECO:0000259" key="9">
    <source>
        <dbReference type="Pfam" id="PF26138"/>
    </source>
</evidence>
<feature type="domain" description="DUF8040" evidence="9">
    <location>
        <begin position="1"/>
        <end position="70"/>
    </location>
</feature>
<keyword evidence="4" id="KW-0540">Nuclease</keyword>